<dbReference type="RefSeq" id="WP_104389490.1">
    <property type="nucleotide sequence ID" value="NZ_PGEM01000201.1"/>
</dbReference>
<protein>
    <submittedName>
        <fullName evidence="3">Glyoxalase</fullName>
    </submittedName>
</protein>
<dbReference type="InterPro" id="IPR051332">
    <property type="entry name" value="Fosfomycin_Res_Enzymes"/>
</dbReference>
<dbReference type="InterPro" id="IPR029068">
    <property type="entry name" value="Glyas_Bleomycin-R_OHBP_Dase"/>
</dbReference>
<dbReference type="PANTHER" id="PTHR36113:SF3">
    <property type="entry name" value="SLL5075 PROTEIN"/>
    <property type="match status" value="1"/>
</dbReference>
<feature type="domain" description="VOC" evidence="2">
    <location>
        <begin position="13"/>
        <end position="145"/>
    </location>
</feature>
<dbReference type="InterPro" id="IPR004360">
    <property type="entry name" value="Glyas_Fos-R_dOase_dom"/>
</dbReference>
<evidence type="ECO:0000313" key="3">
    <source>
        <dbReference type="EMBL" id="PPJ61586.1"/>
    </source>
</evidence>
<dbReference type="Gene3D" id="3.10.180.10">
    <property type="entry name" value="2,3-Dihydroxybiphenyl 1,2-Dioxygenase, domain 1"/>
    <property type="match status" value="1"/>
</dbReference>
<reference evidence="3 4" key="1">
    <citation type="submission" date="2018-02" db="EMBL/GenBank/DDBJ databases">
        <title>Discovery of a pederin family compound in a non-symbiotic bloom-forming cyanobacterium.</title>
        <authorList>
            <person name="Kust A."/>
            <person name="Mares J."/>
            <person name="Jokela J."/>
            <person name="Urajova P."/>
            <person name="Hajek J."/>
            <person name="Saurav K."/>
            <person name="Voracova K."/>
            <person name="Fewer D.P."/>
            <person name="Haapaniemi E."/>
            <person name="Permi P."/>
            <person name="Rehakova K."/>
            <person name="Sivonen K."/>
            <person name="Hrouzek P."/>
        </authorList>
    </citation>
    <scope>NUCLEOTIDE SEQUENCE [LARGE SCALE GENOMIC DNA]</scope>
    <source>
        <strain evidence="3 4">CHARLIE-1</strain>
    </source>
</reference>
<proteinExistence type="predicted"/>
<dbReference type="InterPro" id="IPR037523">
    <property type="entry name" value="VOC_core"/>
</dbReference>
<accession>A0A2S6CPB8</accession>
<dbReference type="GO" id="GO:0004462">
    <property type="term" value="F:lactoylglutathione lyase activity"/>
    <property type="evidence" value="ECO:0007669"/>
    <property type="project" value="InterPro"/>
</dbReference>
<sequence length="155" mass="17132">MNNKKIPCGCLRKVHHIAFNVQNMAASRHFYGDILGLHELTGDEVPETLQELVAKGKVANFVTPDGTIIDLFGEPELLPPDPDPSKSFTRAYHLAFDIDPQLFDQALTVIQENNLVIAYGPVTRPTGRGVYFYDPDGFMIEIRCDPDIAGCVSKG</sequence>
<evidence type="ECO:0000313" key="4">
    <source>
        <dbReference type="Proteomes" id="UP000239589"/>
    </source>
</evidence>
<dbReference type="PANTHER" id="PTHR36113">
    <property type="entry name" value="LYASE, PUTATIVE-RELATED-RELATED"/>
    <property type="match status" value="1"/>
</dbReference>
<dbReference type="PROSITE" id="PS51819">
    <property type="entry name" value="VOC"/>
    <property type="match status" value="1"/>
</dbReference>
<evidence type="ECO:0000259" key="2">
    <source>
        <dbReference type="PROSITE" id="PS51819"/>
    </source>
</evidence>
<keyword evidence="4" id="KW-1185">Reference proteome</keyword>
<organism evidence="3 4">
    <name type="scientific">Cuspidothrix issatschenkoi CHARLIE-1</name>
    <dbReference type="NCBI Taxonomy" id="2052836"/>
    <lineage>
        <taxon>Bacteria</taxon>
        <taxon>Bacillati</taxon>
        <taxon>Cyanobacteriota</taxon>
        <taxon>Cyanophyceae</taxon>
        <taxon>Nostocales</taxon>
        <taxon>Aphanizomenonaceae</taxon>
        <taxon>Cuspidothrix</taxon>
    </lineage>
</organism>
<name>A0A2S6CPB8_9CYAN</name>
<dbReference type="GO" id="GO:0046872">
    <property type="term" value="F:metal ion binding"/>
    <property type="evidence" value="ECO:0007669"/>
    <property type="project" value="UniProtKB-KW"/>
</dbReference>
<dbReference type="EMBL" id="PGEM01000201">
    <property type="protein sequence ID" value="PPJ61586.1"/>
    <property type="molecule type" value="Genomic_DNA"/>
</dbReference>
<dbReference type="PROSITE" id="PS00934">
    <property type="entry name" value="GLYOXALASE_I_1"/>
    <property type="match status" value="1"/>
</dbReference>
<gene>
    <name evidence="3" type="ORF">CUN59_20090</name>
</gene>
<dbReference type="AlphaFoldDB" id="A0A2S6CPB8"/>
<keyword evidence="1" id="KW-0479">Metal-binding</keyword>
<dbReference type="Proteomes" id="UP000239589">
    <property type="component" value="Unassembled WGS sequence"/>
</dbReference>
<evidence type="ECO:0000256" key="1">
    <source>
        <dbReference type="ARBA" id="ARBA00022723"/>
    </source>
</evidence>
<comment type="caution">
    <text evidence="3">The sequence shown here is derived from an EMBL/GenBank/DDBJ whole genome shotgun (WGS) entry which is preliminary data.</text>
</comment>
<dbReference type="CDD" id="cd06587">
    <property type="entry name" value="VOC"/>
    <property type="match status" value="1"/>
</dbReference>
<dbReference type="InterPro" id="IPR018146">
    <property type="entry name" value="Glyoxalase_1_CS"/>
</dbReference>
<dbReference type="SUPFAM" id="SSF54593">
    <property type="entry name" value="Glyoxalase/Bleomycin resistance protein/Dihydroxybiphenyl dioxygenase"/>
    <property type="match status" value="1"/>
</dbReference>
<dbReference type="OrthoDB" id="5242400at2"/>
<dbReference type="Pfam" id="PF00903">
    <property type="entry name" value="Glyoxalase"/>
    <property type="match status" value="1"/>
</dbReference>